<dbReference type="PANTHER" id="PTHR46289">
    <property type="entry name" value="52 KDA REPRESSOR OF THE INHIBITOR OF THE PROTEIN KINASE-LIKE PROTEIN-RELATED"/>
    <property type="match status" value="1"/>
</dbReference>
<protein>
    <submittedName>
        <fullName evidence="1">Uncharacterized protein</fullName>
    </submittedName>
</protein>
<name>A0A2S2PXG5_9HEMI</name>
<dbReference type="PANTHER" id="PTHR46289:SF17">
    <property type="entry name" value="HAT C-TERMINAL DIMERISATION DOMAIN-CONTAINING PROTEIN"/>
    <property type="match status" value="1"/>
</dbReference>
<accession>A0A2S2PXG5</accession>
<sequence>MACSIMERVLDITYTISKYLQMKNIDIVTATTSIETTATKLQNLRIEVEFQEIYDTAIKIAEQVGVSPIIPKTVGTKKHRENYAVNNSDYCSYYRVSIVYPYIDD</sequence>
<proteinExistence type="predicted"/>
<organism evidence="1">
    <name type="scientific">Sipha flava</name>
    <name type="common">yellow sugarcane aphid</name>
    <dbReference type="NCBI Taxonomy" id="143950"/>
    <lineage>
        <taxon>Eukaryota</taxon>
        <taxon>Metazoa</taxon>
        <taxon>Ecdysozoa</taxon>
        <taxon>Arthropoda</taxon>
        <taxon>Hexapoda</taxon>
        <taxon>Insecta</taxon>
        <taxon>Pterygota</taxon>
        <taxon>Neoptera</taxon>
        <taxon>Paraneoptera</taxon>
        <taxon>Hemiptera</taxon>
        <taxon>Sternorrhyncha</taxon>
        <taxon>Aphidomorpha</taxon>
        <taxon>Aphidoidea</taxon>
        <taxon>Aphididae</taxon>
        <taxon>Sipha</taxon>
    </lineage>
</organism>
<dbReference type="InterPro" id="IPR052958">
    <property type="entry name" value="IFN-induced_PKR_regulator"/>
</dbReference>
<dbReference type="AlphaFoldDB" id="A0A2S2PXG5"/>
<evidence type="ECO:0000313" key="1">
    <source>
        <dbReference type="EMBL" id="MBY70054.1"/>
    </source>
</evidence>
<dbReference type="OrthoDB" id="6603043at2759"/>
<reference evidence="1" key="1">
    <citation type="submission" date="2018-04" db="EMBL/GenBank/DDBJ databases">
        <title>Transcriptome assembly of Sipha flava.</title>
        <authorList>
            <person name="Scully E.D."/>
            <person name="Geib S.M."/>
            <person name="Palmer N.A."/>
            <person name="Koch K."/>
            <person name="Bradshaw J."/>
            <person name="Heng-Moss T."/>
            <person name="Sarath G."/>
        </authorList>
    </citation>
    <scope>NUCLEOTIDE SEQUENCE</scope>
</reference>
<gene>
    <name evidence="1" type="ORF">g.152255</name>
</gene>
<dbReference type="EMBL" id="GGMS01000851">
    <property type="protein sequence ID" value="MBY70054.1"/>
    <property type="molecule type" value="Transcribed_RNA"/>
</dbReference>